<feature type="transmembrane region" description="Helical" evidence="1">
    <location>
        <begin position="46"/>
        <end position="64"/>
    </location>
</feature>
<dbReference type="KEGG" id="caml:H6X83_09680"/>
<evidence type="ECO:0000313" key="2">
    <source>
        <dbReference type="EMBL" id="QNO17216.1"/>
    </source>
</evidence>
<proteinExistence type="predicted"/>
<sequence length="97" mass="10189">MLDFMEAALPWIAIGLSMIIAGMSSKSRKAKASSETTDVKKDGKENYIAVGMCVGMSIGMLLGQLLYNNLALGMCIGMSIGLAAGSSIKKKKETPTV</sequence>
<dbReference type="RefSeq" id="WP_212506284.1">
    <property type="nucleotide sequence ID" value="NZ_CP060696.1"/>
</dbReference>
<dbReference type="AlphaFoldDB" id="A0A7G9WEV4"/>
<dbReference type="EMBL" id="CP060696">
    <property type="protein sequence ID" value="QNO17216.1"/>
    <property type="molecule type" value="Genomic_DNA"/>
</dbReference>
<dbReference type="Proteomes" id="UP000516046">
    <property type="component" value="Chromosome"/>
</dbReference>
<keyword evidence="1" id="KW-1133">Transmembrane helix</keyword>
<accession>A0A7G9WEV4</accession>
<organism evidence="2 3">
    <name type="scientific">Caproicibacterium amylolyticum</name>
    <dbReference type="NCBI Taxonomy" id="2766537"/>
    <lineage>
        <taxon>Bacteria</taxon>
        <taxon>Bacillati</taxon>
        <taxon>Bacillota</taxon>
        <taxon>Clostridia</taxon>
        <taxon>Eubacteriales</taxon>
        <taxon>Oscillospiraceae</taxon>
        <taxon>Caproicibacterium</taxon>
    </lineage>
</organism>
<evidence type="ECO:0000313" key="3">
    <source>
        <dbReference type="Proteomes" id="UP000516046"/>
    </source>
</evidence>
<feature type="transmembrane region" description="Helical" evidence="1">
    <location>
        <begin position="6"/>
        <end position="25"/>
    </location>
</feature>
<protein>
    <submittedName>
        <fullName evidence="2">Glycine zipper family protein</fullName>
    </submittedName>
</protein>
<name>A0A7G9WEV4_9FIRM</name>
<keyword evidence="3" id="KW-1185">Reference proteome</keyword>
<feature type="transmembrane region" description="Helical" evidence="1">
    <location>
        <begin position="70"/>
        <end position="88"/>
    </location>
</feature>
<reference evidence="2 3" key="1">
    <citation type="submission" date="2020-08" db="EMBL/GenBank/DDBJ databases">
        <authorList>
            <person name="Ren C."/>
            <person name="Gu Y."/>
            <person name="Xu Y."/>
        </authorList>
    </citation>
    <scope>NUCLEOTIDE SEQUENCE [LARGE SCALE GENOMIC DNA]</scope>
    <source>
        <strain evidence="2 3">LBM18003</strain>
    </source>
</reference>
<keyword evidence="1" id="KW-0812">Transmembrane</keyword>
<keyword evidence="1" id="KW-0472">Membrane</keyword>
<evidence type="ECO:0000256" key="1">
    <source>
        <dbReference type="SAM" id="Phobius"/>
    </source>
</evidence>
<gene>
    <name evidence="2" type="ORF">H6X83_09680</name>
</gene>